<proteinExistence type="predicted"/>
<protein>
    <submittedName>
        <fullName evidence="1">Embryo defective protein</fullName>
    </submittedName>
</protein>
<dbReference type="Proteomes" id="UP000245207">
    <property type="component" value="Unassembled WGS sequence"/>
</dbReference>
<dbReference type="EMBL" id="PKPP01009586">
    <property type="protein sequence ID" value="PWA47933.1"/>
    <property type="molecule type" value="Genomic_DNA"/>
</dbReference>
<name>A0A2U1LG30_ARTAN</name>
<gene>
    <name evidence="1" type="ORF">CTI12_AA493740</name>
</gene>
<organism evidence="1 2">
    <name type="scientific">Artemisia annua</name>
    <name type="common">Sweet wormwood</name>
    <dbReference type="NCBI Taxonomy" id="35608"/>
    <lineage>
        <taxon>Eukaryota</taxon>
        <taxon>Viridiplantae</taxon>
        <taxon>Streptophyta</taxon>
        <taxon>Embryophyta</taxon>
        <taxon>Tracheophyta</taxon>
        <taxon>Spermatophyta</taxon>
        <taxon>Magnoliopsida</taxon>
        <taxon>eudicotyledons</taxon>
        <taxon>Gunneridae</taxon>
        <taxon>Pentapetalae</taxon>
        <taxon>asterids</taxon>
        <taxon>campanulids</taxon>
        <taxon>Asterales</taxon>
        <taxon>Asteraceae</taxon>
        <taxon>Asteroideae</taxon>
        <taxon>Anthemideae</taxon>
        <taxon>Artemisiinae</taxon>
        <taxon>Artemisia</taxon>
    </lineage>
</organism>
<accession>A0A2U1LG30</accession>
<evidence type="ECO:0000313" key="2">
    <source>
        <dbReference type="Proteomes" id="UP000245207"/>
    </source>
</evidence>
<reference evidence="1 2" key="1">
    <citation type="journal article" date="2018" name="Mol. Plant">
        <title>The genome of Artemisia annua provides insight into the evolution of Asteraceae family and artemisinin biosynthesis.</title>
        <authorList>
            <person name="Shen Q."/>
            <person name="Zhang L."/>
            <person name="Liao Z."/>
            <person name="Wang S."/>
            <person name="Yan T."/>
            <person name="Shi P."/>
            <person name="Liu M."/>
            <person name="Fu X."/>
            <person name="Pan Q."/>
            <person name="Wang Y."/>
            <person name="Lv Z."/>
            <person name="Lu X."/>
            <person name="Zhang F."/>
            <person name="Jiang W."/>
            <person name="Ma Y."/>
            <person name="Chen M."/>
            <person name="Hao X."/>
            <person name="Li L."/>
            <person name="Tang Y."/>
            <person name="Lv G."/>
            <person name="Zhou Y."/>
            <person name="Sun X."/>
            <person name="Brodelius P.E."/>
            <person name="Rose J.K.C."/>
            <person name="Tang K."/>
        </authorList>
    </citation>
    <scope>NUCLEOTIDE SEQUENCE [LARGE SCALE GENOMIC DNA]</scope>
    <source>
        <strain evidence="2">cv. Huhao1</strain>
        <tissue evidence="1">Leaf</tissue>
    </source>
</reference>
<dbReference type="AlphaFoldDB" id="A0A2U1LG30"/>
<evidence type="ECO:0000313" key="1">
    <source>
        <dbReference type="EMBL" id="PWA47933.1"/>
    </source>
</evidence>
<sequence>MALFRGGGVQLELRCPQRVDGIVADQQIDWSFDELLLELNSIDHKLQKSCL</sequence>
<keyword evidence="2" id="KW-1185">Reference proteome</keyword>
<comment type="caution">
    <text evidence="1">The sequence shown here is derived from an EMBL/GenBank/DDBJ whole genome shotgun (WGS) entry which is preliminary data.</text>
</comment>
<dbReference type="OrthoDB" id="420884at2759"/>